<organism evidence="1 2">
    <name type="scientific">Escherichia coli</name>
    <dbReference type="NCBI Taxonomy" id="562"/>
    <lineage>
        <taxon>Bacteria</taxon>
        <taxon>Pseudomonadati</taxon>
        <taxon>Pseudomonadota</taxon>
        <taxon>Gammaproteobacteria</taxon>
        <taxon>Enterobacterales</taxon>
        <taxon>Enterobacteriaceae</taxon>
        <taxon>Escherichia</taxon>
    </lineage>
</organism>
<accession>A0A5N8HL56</accession>
<reference evidence="1 2" key="1">
    <citation type="submission" date="2019-08" db="EMBL/GenBank/DDBJ databases">
        <title>Identification of Water Treatment Resistant and Multidrug Resistant Urinary Pathogenic Escherichia coli in Wastewater.</title>
        <authorList>
            <person name="Neumann N."/>
        </authorList>
    </citation>
    <scope>NUCLEOTIDE SEQUENCE [LARGE SCALE GENOMIC DNA]</scope>
    <source>
        <strain evidence="1 2">WU2356</strain>
    </source>
</reference>
<dbReference type="Proteomes" id="UP000392867">
    <property type="component" value="Unassembled WGS sequence"/>
</dbReference>
<gene>
    <name evidence="1" type="ORF">FVB16_32585</name>
</gene>
<evidence type="ECO:0000313" key="2">
    <source>
        <dbReference type="Proteomes" id="UP000392867"/>
    </source>
</evidence>
<dbReference type="EMBL" id="VOTT01001708">
    <property type="protein sequence ID" value="MPU53507.1"/>
    <property type="molecule type" value="Genomic_DNA"/>
</dbReference>
<dbReference type="AlphaFoldDB" id="A0A5N8HL56"/>
<comment type="caution">
    <text evidence="1">The sequence shown here is derived from an EMBL/GenBank/DDBJ whole genome shotgun (WGS) entry which is preliminary data.</text>
</comment>
<evidence type="ECO:0000313" key="1">
    <source>
        <dbReference type="EMBL" id="MPU53507.1"/>
    </source>
</evidence>
<proteinExistence type="predicted"/>
<protein>
    <submittedName>
        <fullName evidence="1">Uncharacterized protein</fullName>
    </submittedName>
</protein>
<name>A0A5N8HL56_ECOLX</name>
<sequence>MNFCSQKEQPAAVKCRVAENEPGNLFFISVRRNIVSQRPDNKAPECICGKLISGSEGIHFLFLCQLGPAERHRHRCVSHDVLFVRKRIRQQNERH</sequence>
<feature type="non-terminal residue" evidence="1">
    <location>
        <position position="95"/>
    </location>
</feature>